<evidence type="ECO:0000313" key="2">
    <source>
        <dbReference type="Proteomes" id="UP000289152"/>
    </source>
</evidence>
<dbReference type="EMBL" id="SDIL01000130">
    <property type="protein sequence ID" value="RXK35567.1"/>
    <property type="molecule type" value="Genomic_DNA"/>
</dbReference>
<reference evidence="1 2" key="1">
    <citation type="submission" date="2016-06" db="EMBL/GenBank/DDBJ databases">
        <title>Evolution of pathogenesis and genome organization in the Tremellales.</title>
        <authorList>
            <person name="Cuomo C."/>
            <person name="Litvintseva A."/>
            <person name="Heitman J."/>
            <person name="Chen Y."/>
            <person name="Sun S."/>
            <person name="Springer D."/>
            <person name="Dromer F."/>
            <person name="Young S."/>
            <person name="Zeng Q."/>
            <person name="Chapman S."/>
            <person name="Gujja S."/>
            <person name="Saif S."/>
            <person name="Birren B."/>
        </authorList>
    </citation>
    <scope>NUCLEOTIDE SEQUENCE [LARGE SCALE GENOMIC DNA]</scope>
    <source>
        <strain evidence="1 2">ATCC 28783</strain>
    </source>
</reference>
<name>A0A4Q1BC11_TREME</name>
<gene>
    <name evidence="1" type="ORF">M231_07151</name>
</gene>
<comment type="caution">
    <text evidence="1">The sequence shown here is derived from an EMBL/GenBank/DDBJ whole genome shotgun (WGS) entry which is preliminary data.</text>
</comment>
<keyword evidence="2" id="KW-1185">Reference proteome</keyword>
<dbReference type="Proteomes" id="UP000289152">
    <property type="component" value="Unassembled WGS sequence"/>
</dbReference>
<dbReference type="InParanoid" id="A0A4Q1BC11"/>
<organism evidence="1 2">
    <name type="scientific">Tremella mesenterica</name>
    <name type="common">Jelly fungus</name>
    <dbReference type="NCBI Taxonomy" id="5217"/>
    <lineage>
        <taxon>Eukaryota</taxon>
        <taxon>Fungi</taxon>
        <taxon>Dikarya</taxon>
        <taxon>Basidiomycota</taxon>
        <taxon>Agaricomycotina</taxon>
        <taxon>Tremellomycetes</taxon>
        <taxon>Tremellales</taxon>
        <taxon>Tremellaceae</taxon>
        <taxon>Tremella</taxon>
    </lineage>
</organism>
<dbReference type="AlphaFoldDB" id="A0A4Q1BC11"/>
<sequence>MAPALADHTLVRFLSDYLDHPLRPRGGHDPVRMDRGLEEAFSGTLDISFKPEFSADNVCVPASSFLETERILEIQILSLAMNVRKDSIIEVRSSKSLKSGATVCPKGGTLEALATFSKSKGLHEGGGRIV</sequence>
<evidence type="ECO:0000313" key="1">
    <source>
        <dbReference type="EMBL" id="RXK35567.1"/>
    </source>
</evidence>
<accession>A0A4Q1BC11</accession>
<proteinExistence type="predicted"/>
<protein>
    <submittedName>
        <fullName evidence="1">Uncharacterized protein</fullName>
    </submittedName>
</protein>